<sequence>MARFGLGALVACALAASASASASALATRGGALSSSAFGRTHAPPFAGDAGAIPGAPDFVRGASAALAVLAVPLALALLARGQHAVGRVAAAEDALAPRALARSACSCRCCKGRCHGCSCCAAATVAASGHQHCAC</sequence>
<evidence type="ECO:0000313" key="4">
    <source>
        <dbReference type="Proteomes" id="UP000751190"/>
    </source>
</evidence>
<protein>
    <submittedName>
        <fullName evidence="3">Uncharacterized protein</fullName>
    </submittedName>
</protein>
<reference evidence="3" key="1">
    <citation type="submission" date="2021-05" db="EMBL/GenBank/DDBJ databases">
        <title>The genome of the haptophyte Pavlova lutheri (Diacronema luteri, Pavlovales) - a model for lipid biosynthesis in eukaryotic algae.</title>
        <authorList>
            <person name="Hulatt C.J."/>
            <person name="Posewitz M.C."/>
        </authorList>
    </citation>
    <scope>NUCLEOTIDE SEQUENCE</scope>
    <source>
        <strain evidence="3">NIVA-4/92</strain>
    </source>
</reference>
<keyword evidence="2" id="KW-0732">Signal</keyword>
<comment type="caution">
    <text evidence="3">The sequence shown here is derived from an EMBL/GenBank/DDBJ whole genome shotgun (WGS) entry which is preliminary data.</text>
</comment>
<gene>
    <name evidence="3" type="ORF">KFE25_001603</name>
</gene>
<proteinExistence type="predicted"/>
<evidence type="ECO:0000256" key="1">
    <source>
        <dbReference type="SAM" id="Phobius"/>
    </source>
</evidence>
<evidence type="ECO:0000313" key="3">
    <source>
        <dbReference type="EMBL" id="KAG8462830.1"/>
    </source>
</evidence>
<accession>A0A8J6CAP4</accession>
<dbReference type="AlphaFoldDB" id="A0A8J6CAP4"/>
<organism evidence="3 4">
    <name type="scientific">Diacronema lutheri</name>
    <name type="common">Unicellular marine alga</name>
    <name type="synonym">Monochrysis lutheri</name>
    <dbReference type="NCBI Taxonomy" id="2081491"/>
    <lineage>
        <taxon>Eukaryota</taxon>
        <taxon>Haptista</taxon>
        <taxon>Haptophyta</taxon>
        <taxon>Pavlovophyceae</taxon>
        <taxon>Pavlovales</taxon>
        <taxon>Pavlovaceae</taxon>
        <taxon>Diacronema</taxon>
    </lineage>
</organism>
<evidence type="ECO:0000256" key="2">
    <source>
        <dbReference type="SAM" id="SignalP"/>
    </source>
</evidence>
<dbReference type="EMBL" id="JAGTXO010000018">
    <property type="protein sequence ID" value="KAG8462830.1"/>
    <property type="molecule type" value="Genomic_DNA"/>
</dbReference>
<name>A0A8J6CAP4_DIALT</name>
<feature type="signal peptide" evidence="2">
    <location>
        <begin position="1"/>
        <end position="20"/>
    </location>
</feature>
<keyword evidence="1" id="KW-0472">Membrane</keyword>
<keyword evidence="4" id="KW-1185">Reference proteome</keyword>
<dbReference type="Proteomes" id="UP000751190">
    <property type="component" value="Unassembled WGS sequence"/>
</dbReference>
<keyword evidence="1" id="KW-1133">Transmembrane helix</keyword>
<keyword evidence="1" id="KW-0812">Transmembrane</keyword>
<feature type="transmembrane region" description="Helical" evidence="1">
    <location>
        <begin position="58"/>
        <end position="79"/>
    </location>
</feature>
<feature type="chain" id="PRO_5035284831" evidence="2">
    <location>
        <begin position="21"/>
        <end position="135"/>
    </location>
</feature>